<proteinExistence type="predicted"/>
<evidence type="ECO:0000313" key="1">
    <source>
        <dbReference type="EMBL" id="GEB20892.1"/>
    </source>
</evidence>
<dbReference type="InterPro" id="IPR011990">
    <property type="entry name" value="TPR-like_helical_dom_sf"/>
</dbReference>
<accession>A0A4Y3NGS0</accession>
<gene>
    <name evidence="1" type="ORF">AAU01_36470</name>
</gene>
<comment type="caution">
    <text evidence="1">The sequence shown here is derived from an EMBL/GenBank/DDBJ whole genome shotgun (WGS) entry which is preliminary data.</text>
</comment>
<dbReference type="OrthoDB" id="4963241at2"/>
<evidence type="ECO:0000313" key="2">
    <source>
        <dbReference type="Proteomes" id="UP000317715"/>
    </source>
</evidence>
<dbReference type="GeneID" id="97302685"/>
<keyword evidence="2" id="KW-1185">Reference proteome</keyword>
<dbReference type="SUPFAM" id="SSF48452">
    <property type="entry name" value="TPR-like"/>
    <property type="match status" value="1"/>
</dbReference>
<dbReference type="RefSeq" id="WP_141286052.1">
    <property type="nucleotide sequence ID" value="NZ_BAAAWK010000001.1"/>
</dbReference>
<dbReference type="AlphaFoldDB" id="A0A4Y3NGS0"/>
<sequence>MSQAPHGRMPTIFHDTRDLTPFREGYVRTPVRGLTDGVNDVLSGVLTGRDHARLTVTGNIPRLKMLSSKTAKAMHEAVFTSTEPDRLLAFGRMNPGWAGLCHVMAGLLAYKHGGFLRASELLQRGLTTRIDDDASQFSAMYLGQVVTKVEVAERIEVPVLFSEESVFLALSHCLREMGMTEAALEAVVTLPPSLPSALARCTAAYSLGRHRDVVLWTEGLLNTDDLSAALLLIRARSQRARGDFESAQVALREVLRRRKTNLALKNDALTDRALLALDQGRRTLTPRSKRPAPPAELETLEVIRKDAEMRRLWENDFRQLGGE</sequence>
<dbReference type="EMBL" id="BJMD01000028">
    <property type="protein sequence ID" value="GEB20892.1"/>
    <property type="molecule type" value="Genomic_DNA"/>
</dbReference>
<protein>
    <submittedName>
        <fullName evidence="1">Uncharacterized protein</fullName>
    </submittedName>
</protein>
<dbReference type="Proteomes" id="UP000317715">
    <property type="component" value="Unassembled WGS sequence"/>
</dbReference>
<name>A0A4Y3NGS0_PAEAU</name>
<reference evidence="1 2" key="1">
    <citation type="submission" date="2019-06" db="EMBL/GenBank/DDBJ databases">
        <title>Whole genome shotgun sequence of Paenarthrobacter aurescens NBRC 12136.</title>
        <authorList>
            <person name="Hosoyama A."/>
            <person name="Uohara A."/>
            <person name="Ohji S."/>
            <person name="Ichikawa N."/>
        </authorList>
    </citation>
    <scope>NUCLEOTIDE SEQUENCE [LARGE SCALE GENOMIC DNA]</scope>
    <source>
        <strain evidence="1 2">NBRC 12136</strain>
    </source>
</reference>
<dbReference type="Gene3D" id="1.25.40.10">
    <property type="entry name" value="Tetratricopeptide repeat domain"/>
    <property type="match status" value="1"/>
</dbReference>
<organism evidence="1 2">
    <name type="scientific">Paenarthrobacter aurescens</name>
    <name type="common">Arthrobacter aurescens</name>
    <dbReference type="NCBI Taxonomy" id="43663"/>
    <lineage>
        <taxon>Bacteria</taxon>
        <taxon>Bacillati</taxon>
        <taxon>Actinomycetota</taxon>
        <taxon>Actinomycetes</taxon>
        <taxon>Micrococcales</taxon>
        <taxon>Micrococcaceae</taxon>
        <taxon>Paenarthrobacter</taxon>
    </lineage>
</organism>